<dbReference type="SUPFAM" id="SSF49584">
    <property type="entry name" value="Periplasmic chaperone C-domain"/>
    <property type="match status" value="1"/>
</dbReference>
<dbReference type="Gene3D" id="2.60.40.10">
    <property type="entry name" value="Immunoglobulins"/>
    <property type="match status" value="2"/>
</dbReference>
<keyword evidence="5" id="KW-0574">Periplasm</keyword>
<evidence type="ECO:0000313" key="12">
    <source>
        <dbReference type="Proteomes" id="UP000509421"/>
    </source>
</evidence>
<dbReference type="InterPro" id="IPR018046">
    <property type="entry name" value="Pili_assmbl_chaperone_CS"/>
</dbReference>
<dbReference type="InterPro" id="IPR016147">
    <property type="entry name" value="Pili_assmbl_chaperone_N"/>
</dbReference>
<evidence type="ECO:0000259" key="9">
    <source>
        <dbReference type="Pfam" id="PF00345"/>
    </source>
</evidence>
<dbReference type="EMBL" id="CP056117">
    <property type="protein sequence ID" value="QLA00085.1"/>
    <property type="molecule type" value="Genomic_DNA"/>
</dbReference>
<keyword evidence="6 8" id="KW-0143">Chaperone</keyword>
<keyword evidence="4" id="KW-0732">Signal</keyword>
<evidence type="ECO:0000256" key="3">
    <source>
        <dbReference type="ARBA" id="ARBA00022558"/>
    </source>
</evidence>
<keyword evidence="7" id="KW-0393">Immunoglobulin domain</keyword>
<dbReference type="PANTHER" id="PTHR30251:SF2">
    <property type="entry name" value="FIMBRIAL CHAPERONE YADV-RELATED"/>
    <property type="match status" value="1"/>
</dbReference>
<dbReference type="Pfam" id="PF02753">
    <property type="entry name" value="PapD_C"/>
    <property type="match status" value="1"/>
</dbReference>
<dbReference type="PANTHER" id="PTHR30251">
    <property type="entry name" value="PILUS ASSEMBLY CHAPERONE"/>
    <property type="match status" value="1"/>
</dbReference>
<dbReference type="InterPro" id="IPR001829">
    <property type="entry name" value="Pili_assmbl_chaperone_bac"/>
</dbReference>
<dbReference type="RefSeq" id="WP_176610954.1">
    <property type="nucleotide sequence ID" value="NZ_CP056117.1"/>
</dbReference>
<dbReference type="InterPro" id="IPR008962">
    <property type="entry name" value="PapD-like_sf"/>
</dbReference>
<dbReference type="Proteomes" id="UP000509421">
    <property type="component" value="Chromosome"/>
</dbReference>
<dbReference type="InterPro" id="IPR016148">
    <property type="entry name" value="Pili_assmbl_chaperone_C"/>
</dbReference>
<evidence type="ECO:0000256" key="4">
    <source>
        <dbReference type="ARBA" id="ARBA00022729"/>
    </source>
</evidence>
<feature type="domain" description="Pili assembly chaperone C-terminal" evidence="10">
    <location>
        <begin position="166"/>
        <end position="224"/>
    </location>
</feature>
<dbReference type="GO" id="GO:0071555">
    <property type="term" value="P:cell wall organization"/>
    <property type="evidence" value="ECO:0007669"/>
    <property type="project" value="InterPro"/>
</dbReference>
<reference evidence="11 12" key="1">
    <citation type="submission" date="2020-06" db="EMBL/GenBank/DDBJ databases">
        <title>Long-read sequencing of DSM26481-BlokeschLab.</title>
        <authorList>
            <person name="Blokesch M."/>
        </authorList>
    </citation>
    <scope>NUCLEOTIDE SEQUENCE [LARGE SCALE GENOMIC DNA]</scope>
    <source>
        <strain evidence="11 12">DSM 26481</strain>
    </source>
</reference>
<accession>A0A7H8UKN8</accession>
<dbReference type="GO" id="GO:0030288">
    <property type="term" value="C:outer membrane-bounded periplasmic space"/>
    <property type="evidence" value="ECO:0007669"/>
    <property type="project" value="InterPro"/>
</dbReference>
<dbReference type="FunFam" id="2.60.40.10:FF:000458">
    <property type="entry name" value="Molecular chaperone FimC"/>
    <property type="match status" value="1"/>
</dbReference>
<evidence type="ECO:0000256" key="8">
    <source>
        <dbReference type="RuleBase" id="RU003918"/>
    </source>
</evidence>
<evidence type="ECO:0000256" key="5">
    <source>
        <dbReference type="ARBA" id="ARBA00022764"/>
    </source>
</evidence>
<comment type="similarity">
    <text evidence="2 8">Belongs to the periplasmic pilus chaperone family.</text>
</comment>
<name>A0A7H8UKN8_ENTCL</name>
<dbReference type="InterPro" id="IPR036316">
    <property type="entry name" value="Pili_assmbl_chap_C_dom_sf"/>
</dbReference>
<evidence type="ECO:0000313" key="11">
    <source>
        <dbReference type="EMBL" id="QLA00085.1"/>
    </source>
</evidence>
<dbReference type="PRINTS" id="PR00969">
    <property type="entry name" value="CHAPERONPILI"/>
</dbReference>
<dbReference type="Pfam" id="PF00345">
    <property type="entry name" value="PapD_N"/>
    <property type="match status" value="1"/>
</dbReference>
<organism evidence="11 12">
    <name type="scientific">Enterobacter cloacae</name>
    <dbReference type="NCBI Taxonomy" id="550"/>
    <lineage>
        <taxon>Bacteria</taxon>
        <taxon>Pseudomonadati</taxon>
        <taxon>Pseudomonadota</taxon>
        <taxon>Gammaproteobacteria</taxon>
        <taxon>Enterobacterales</taxon>
        <taxon>Enterobacteriaceae</taxon>
        <taxon>Enterobacter</taxon>
        <taxon>Enterobacter cloacae complex</taxon>
    </lineage>
</organism>
<protein>
    <submittedName>
        <fullName evidence="11">Fimbria/pilus periplasmic chaperone</fullName>
    </submittedName>
</protein>
<comment type="subcellular location">
    <subcellularLocation>
        <location evidence="1 8">Periplasm</location>
    </subcellularLocation>
</comment>
<evidence type="ECO:0000256" key="2">
    <source>
        <dbReference type="ARBA" id="ARBA00007399"/>
    </source>
</evidence>
<dbReference type="SUPFAM" id="SSF49354">
    <property type="entry name" value="PapD-like"/>
    <property type="match status" value="1"/>
</dbReference>
<evidence type="ECO:0000256" key="7">
    <source>
        <dbReference type="ARBA" id="ARBA00023319"/>
    </source>
</evidence>
<dbReference type="InterPro" id="IPR050643">
    <property type="entry name" value="Periplasmic_pilus_chap"/>
</dbReference>
<dbReference type="AlphaFoldDB" id="A0A7H8UKN8"/>
<gene>
    <name evidence="11" type="ORF">HWQ14_21600</name>
</gene>
<dbReference type="InterPro" id="IPR013783">
    <property type="entry name" value="Ig-like_fold"/>
</dbReference>
<proteinExistence type="inferred from homology"/>
<dbReference type="PROSITE" id="PS00635">
    <property type="entry name" value="PILI_CHAPERONE"/>
    <property type="match status" value="1"/>
</dbReference>
<sequence>MKFKLLGTFILLWFFSYIAAAAVSLSGTRVIYPQGKKEIALEVKNHGAQPVLTQNWIDDGDIHSSPDILNIPFIITPPIARINSQQGQSLRISALENTLPQDRESVFWINVLEIPAVNKAAVNKLQMAFRTRIKLFYRPEGLVGKPEAAAQQLSWRKISSTQLEAKNNTPWNVSLAGVASGRWKATGDVVPAWGKKIFTIKSGQLLSSSGDVSWTYINDYGAERSASGFLKN</sequence>
<evidence type="ECO:0000259" key="10">
    <source>
        <dbReference type="Pfam" id="PF02753"/>
    </source>
</evidence>
<keyword evidence="3" id="KW-1029">Fimbrium biogenesis</keyword>
<evidence type="ECO:0000256" key="1">
    <source>
        <dbReference type="ARBA" id="ARBA00004418"/>
    </source>
</evidence>
<feature type="domain" description="Pili assembly chaperone N-terminal" evidence="9">
    <location>
        <begin position="23"/>
        <end position="142"/>
    </location>
</feature>
<evidence type="ECO:0000256" key="6">
    <source>
        <dbReference type="ARBA" id="ARBA00023186"/>
    </source>
</evidence>